<reference evidence="2 3" key="1">
    <citation type="submission" date="2024-06" db="EMBL/GenBank/DDBJ databases">
        <title>Halorubrum miltondacostae sp. nov., a potential PHA producer isolated from an inland solar saltern in Rio Maior, Portugal.</title>
        <authorList>
            <person name="Albuquerque L."/>
            <person name="Viver T."/>
            <person name="Barroso C."/>
            <person name="Claudino R."/>
            <person name="Galvan M."/>
            <person name="Simoes G."/>
            <person name="Lobo Da Cunha A."/>
            <person name="Egas C."/>
        </authorList>
    </citation>
    <scope>NUCLEOTIDE SEQUENCE [LARGE SCALE GENOMIC DNA]</scope>
    <source>
        <strain evidence="2 3">RMP-11</strain>
    </source>
</reference>
<organism evidence="2 3">
    <name type="scientific">Halorubrum miltondacostae</name>
    <dbReference type="NCBI Taxonomy" id="3076378"/>
    <lineage>
        <taxon>Archaea</taxon>
        <taxon>Methanobacteriati</taxon>
        <taxon>Methanobacteriota</taxon>
        <taxon>Stenosarchaea group</taxon>
        <taxon>Halobacteria</taxon>
        <taxon>Halobacteriales</taxon>
        <taxon>Haloferacaceae</taxon>
        <taxon>Halorubrum</taxon>
    </lineage>
</organism>
<dbReference type="PANTHER" id="PTHR41247">
    <property type="entry name" value="HTH-TYPE TRANSCRIPTIONAL REPRESSOR YCNK"/>
    <property type="match status" value="1"/>
</dbReference>
<name>A0ABD5LZ85_9EURY</name>
<dbReference type="EMBL" id="JBEDNY010000001">
    <property type="protein sequence ID" value="MEZ3163319.1"/>
    <property type="molecule type" value="Genomic_DNA"/>
</dbReference>
<comment type="caution">
    <text evidence="2">The sequence shown here is derived from an EMBL/GenBank/DDBJ whole genome shotgun (WGS) entry which is preliminary data.</text>
</comment>
<evidence type="ECO:0000313" key="3">
    <source>
        <dbReference type="Proteomes" id="UP001567572"/>
    </source>
</evidence>
<dbReference type="Gene3D" id="3.30.70.2050">
    <property type="match status" value="1"/>
</dbReference>
<evidence type="ECO:0000313" key="2">
    <source>
        <dbReference type="EMBL" id="MEZ3163319.1"/>
    </source>
</evidence>
<dbReference type="AlphaFoldDB" id="A0ABD5LZ85"/>
<accession>A0ABD5LZ85</accession>
<sequence>MNPTNLSTATSGAQTNRSAGGSPLSRRALLGGVAAAGVAGLAGCAGDESASISPVSIGDDQACDQCGMIVSDHPGTVGQVHFEDDEPEGGRPAQFCSGTCTYTYRFDAEGEGRTALATFLTDYSAVDQEVFESGGDTMFSSHVESEAFAREPELTVVVRSEVIGAMGPDLVPFSDDGDVEEFTAEYGGEAMAATEVERATLEAL</sequence>
<dbReference type="PROSITE" id="PS51318">
    <property type="entry name" value="TAT"/>
    <property type="match status" value="1"/>
</dbReference>
<dbReference type="InterPro" id="IPR006311">
    <property type="entry name" value="TAT_signal"/>
</dbReference>
<dbReference type="InterPro" id="IPR008719">
    <property type="entry name" value="N2O_reductase_NosL"/>
</dbReference>
<keyword evidence="3" id="KW-1185">Reference proteome</keyword>
<feature type="compositionally biased region" description="Polar residues" evidence="1">
    <location>
        <begin position="1"/>
        <end position="19"/>
    </location>
</feature>
<dbReference type="RefSeq" id="WP_371160706.1">
    <property type="nucleotide sequence ID" value="NZ_JBEDNX010000018.1"/>
</dbReference>
<dbReference type="SUPFAM" id="SSF160387">
    <property type="entry name" value="NosL/MerB-like"/>
    <property type="match status" value="1"/>
</dbReference>
<feature type="region of interest" description="Disordered" evidence="1">
    <location>
        <begin position="1"/>
        <end position="23"/>
    </location>
</feature>
<protein>
    <submittedName>
        <fullName evidence="2">Nitrous oxide reductase accessory protein NosL</fullName>
    </submittedName>
</protein>
<dbReference type="Proteomes" id="UP001567572">
    <property type="component" value="Unassembled WGS sequence"/>
</dbReference>
<dbReference type="Pfam" id="PF05573">
    <property type="entry name" value="NosL"/>
    <property type="match status" value="1"/>
</dbReference>
<gene>
    <name evidence="2" type="ORF">ABNG04_05430</name>
</gene>
<evidence type="ECO:0000256" key="1">
    <source>
        <dbReference type="SAM" id="MobiDB-lite"/>
    </source>
</evidence>
<proteinExistence type="predicted"/>
<dbReference type="PANTHER" id="PTHR41247:SF1">
    <property type="entry name" value="HTH-TYPE TRANSCRIPTIONAL REPRESSOR YCNK"/>
    <property type="match status" value="1"/>
</dbReference>